<dbReference type="SUPFAM" id="SSF52317">
    <property type="entry name" value="Class I glutamine amidotransferase-like"/>
    <property type="match status" value="1"/>
</dbReference>
<dbReference type="PANTHER" id="PTHR36447:SF1">
    <property type="entry name" value="BETA-GALACTOSIDASE GANA"/>
    <property type="match status" value="1"/>
</dbReference>
<comment type="caution">
    <text evidence="9">The sequence shown here is derived from an EMBL/GenBank/DDBJ whole genome shotgun (WGS) entry which is preliminary data.</text>
</comment>
<comment type="similarity">
    <text evidence="2 6">Belongs to the glycosyl hydrolase 42 family.</text>
</comment>
<evidence type="ECO:0000256" key="2">
    <source>
        <dbReference type="ARBA" id="ARBA00005940"/>
    </source>
</evidence>
<dbReference type="InterPro" id="IPR029062">
    <property type="entry name" value="Class_I_gatase-like"/>
</dbReference>
<evidence type="ECO:0000313" key="10">
    <source>
        <dbReference type="Proteomes" id="UP001157091"/>
    </source>
</evidence>
<evidence type="ECO:0000256" key="6">
    <source>
        <dbReference type="PIRNR" id="PIRNR001084"/>
    </source>
</evidence>
<dbReference type="InterPro" id="IPR013780">
    <property type="entry name" value="Glyco_hydro_b"/>
</dbReference>
<accession>A0ABQ6HZZ3</accession>
<evidence type="ECO:0000256" key="5">
    <source>
        <dbReference type="ARBA" id="ARBA00023295"/>
    </source>
</evidence>
<feature type="domain" description="Beta-galactosidase trimerisation" evidence="8">
    <location>
        <begin position="398"/>
        <end position="605"/>
    </location>
</feature>
<evidence type="ECO:0000313" key="9">
    <source>
        <dbReference type="EMBL" id="GMA23990.1"/>
    </source>
</evidence>
<evidence type="ECO:0000256" key="1">
    <source>
        <dbReference type="ARBA" id="ARBA00001412"/>
    </source>
</evidence>
<dbReference type="CDD" id="cd03143">
    <property type="entry name" value="A4_beta-galactosidase_middle_domain"/>
    <property type="match status" value="1"/>
</dbReference>
<dbReference type="EMBL" id="BSUK01000001">
    <property type="protein sequence ID" value="GMA23990.1"/>
    <property type="molecule type" value="Genomic_DNA"/>
</dbReference>
<organism evidence="9 10">
    <name type="scientific">Luteimicrobium album</name>
    <dbReference type="NCBI Taxonomy" id="1054550"/>
    <lineage>
        <taxon>Bacteria</taxon>
        <taxon>Bacillati</taxon>
        <taxon>Actinomycetota</taxon>
        <taxon>Actinomycetes</taxon>
        <taxon>Micrococcales</taxon>
        <taxon>Luteimicrobium</taxon>
    </lineage>
</organism>
<gene>
    <name evidence="9" type="ORF">GCM10025864_17490</name>
</gene>
<sequence length="686" mass="74681">MRTRPAPGALVFGADYNPEQWPAETVEEDVALMREAGVNRVSLGIFAWSALEPYPGVYDDAWFGRVLDRLADADIGVNLATPTASPPPWLVRAHPEMQLEDAHGRRVPAGGRLSWCPSSDVFSAQAERIVTHVAETFGDHPAVRLWHVSNELGNENAQCFCQACARRFRSWLARRYGDVGTLNEAWGTAFWGHGLSSFDDVQSPRASRNPPDPALALDYRRFCSDALLGHYRHEVEILRRVTPAVPVTTNFMVAQAQDAVDYATWRDHVDLVANDHYTVAADSRRHVELALSADRTRGLARGEPWLLMEHSTSAVNWQARNRTKEPGEMLRDSLTHVARGADGAMFFQWRASLAGSEQFHSAMLPHAGTGTRVWREVVELGDVLRRLAPVQGTRVERAQVVLLWDVPSQWALEAARPPSVDVRYADVPAAAYTALFDRQVAVDVVPAADAAERAALDDRRVIVVPTTYLAHSGLAGRLEDAARRGAHVVVTALSGVVDDTARVIPGGYPGAFRGLLGAWSEEFLPLQEHETVDLDDGSVVRVWTEHVHVADGTEVVAAYASGPLSGLPAITRRALDEGTVTYVSCVLEQAALARLLQDVVARAGVLPVAAADAGIDLVRRSGQGRSFLFCLSHLEHAGKVDVHGRDLVSGRLLSGVTEIQAGGVLVVDEVPSSHQQLDGQLDGEDA</sequence>
<protein>
    <recommendedName>
        <fullName evidence="3 6">Beta-galactosidase</fullName>
        <shortName evidence="6">Beta-gal</shortName>
        <ecNumber evidence="3 6">3.2.1.23</ecNumber>
    </recommendedName>
</protein>
<keyword evidence="4 6" id="KW-0378">Hydrolase</keyword>
<reference evidence="10" key="1">
    <citation type="journal article" date="2019" name="Int. J. Syst. Evol. Microbiol.">
        <title>The Global Catalogue of Microorganisms (GCM) 10K type strain sequencing project: providing services to taxonomists for standard genome sequencing and annotation.</title>
        <authorList>
            <consortium name="The Broad Institute Genomics Platform"/>
            <consortium name="The Broad Institute Genome Sequencing Center for Infectious Disease"/>
            <person name="Wu L."/>
            <person name="Ma J."/>
        </authorList>
    </citation>
    <scope>NUCLEOTIDE SEQUENCE [LARGE SCALE GENOMIC DNA]</scope>
    <source>
        <strain evidence="10">NBRC 106348</strain>
    </source>
</reference>
<name>A0ABQ6HZZ3_9MICO</name>
<dbReference type="InterPro" id="IPR003476">
    <property type="entry name" value="Glyco_hydro_42"/>
</dbReference>
<dbReference type="EC" id="3.2.1.23" evidence="3 6"/>
<evidence type="ECO:0000256" key="4">
    <source>
        <dbReference type="ARBA" id="ARBA00022801"/>
    </source>
</evidence>
<comment type="catalytic activity">
    <reaction evidence="1 6">
        <text>Hydrolysis of terminal non-reducing beta-D-galactose residues in beta-D-galactosides.</text>
        <dbReference type="EC" id="3.2.1.23"/>
    </reaction>
</comment>
<evidence type="ECO:0000259" key="8">
    <source>
        <dbReference type="Pfam" id="PF08532"/>
    </source>
</evidence>
<dbReference type="InterPro" id="IPR017853">
    <property type="entry name" value="GH"/>
</dbReference>
<dbReference type="Gene3D" id="3.20.20.80">
    <property type="entry name" value="Glycosidases"/>
    <property type="match status" value="1"/>
</dbReference>
<dbReference type="PANTHER" id="PTHR36447">
    <property type="entry name" value="BETA-GALACTOSIDASE GANA"/>
    <property type="match status" value="1"/>
</dbReference>
<dbReference type="Gene3D" id="3.40.50.880">
    <property type="match status" value="1"/>
</dbReference>
<keyword evidence="5 6" id="KW-0326">Glycosidase</keyword>
<evidence type="ECO:0000259" key="7">
    <source>
        <dbReference type="Pfam" id="PF02449"/>
    </source>
</evidence>
<keyword evidence="10" id="KW-1185">Reference proteome</keyword>
<dbReference type="Proteomes" id="UP001157091">
    <property type="component" value="Unassembled WGS sequence"/>
</dbReference>
<proteinExistence type="inferred from homology"/>
<dbReference type="InterPro" id="IPR013529">
    <property type="entry name" value="Glyco_hydro_42_N"/>
</dbReference>
<dbReference type="Gene3D" id="2.60.40.1180">
    <property type="entry name" value="Golgi alpha-mannosidase II"/>
    <property type="match status" value="1"/>
</dbReference>
<dbReference type="SUPFAM" id="SSF51445">
    <property type="entry name" value="(Trans)glycosidases"/>
    <property type="match status" value="1"/>
</dbReference>
<dbReference type="Pfam" id="PF02449">
    <property type="entry name" value="Glyco_hydro_42"/>
    <property type="match status" value="1"/>
</dbReference>
<evidence type="ECO:0000256" key="3">
    <source>
        <dbReference type="ARBA" id="ARBA00012756"/>
    </source>
</evidence>
<dbReference type="InterPro" id="IPR013738">
    <property type="entry name" value="Beta_galactosidase_Trimer"/>
</dbReference>
<dbReference type="PIRSF" id="PIRSF001084">
    <property type="entry name" value="B-galactosidase"/>
    <property type="match status" value="1"/>
</dbReference>
<dbReference type="Pfam" id="PF08532">
    <property type="entry name" value="Glyco_hydro_42M"/>
    <property type="match status" value="1"/>
</dbReference>
<dbReference type="RefSeq" id="WP_284292886.1">
    <property type="nucleotide sequence ID" value="NZ_BSUK01000001.1"/>
</dbReference>
<feature type="domain" description="Glycoside hydrolase family 42 N-terminal" evidence="7">
    <location>
        <begin position="15"/>
        <end position="386"/>
    </location>
</feature>